<proteinExistence type="predicted"/>
<accession>A0A315AV74</accession>
<comment type="caution">
    <text evidence="1">The sequence shown here is derived from an EMBL/GenBank/DDBJ whole genome shotgun (WGS) entry which is preliminary data.</text>
</comment>
<protein>
    <submittedName>
        <fullName evidence="1">Uncharacterized protein</fullName>
    </submittedName>
</protein>
<dbReference type="Proteomes" id="UP000250321">
    <property type="component" value="Unassembled WGS sequence"/>
</dbReference>
<dbReference type="AlphaFoldDB" id="A0A315AV74"/>
<evidence type="ECO:0000313" key="2">
    <source>
        <dbReference type="Proteomes" id="UP000250321"/>
    </source>
</evidence>
<dbReference type="EMBL" id="PJQY01000122">
    <property type="protein sequence ID" value="PQQ18156.1"/>
    <property type="molecule type" value="Genomic_DNA"/>
</dbReference>
<keyword evidence="2" id="KW-1185">Reference proteome</keyword>
<organism evidence="1 2">
    <name type="scientific">Prunus yedoensis var. nudiflora</name>
    <dbReference type="NCBI Taxonomy" id="2094558"/>
    <lineage>
        <taxon>Eukaryota</taxon>
        <taxon>Viridiplantae</taxon>
        <taxon>Streptophyta</taxon>
        <taxon>Embryophyta</taxon>
        <taxon>Tracheophyta</taxon>
        <taxon>Spermatophyta</taxon>
        <taxon>Magnoliopsida</taxon>
        <taxon>eudicotyledons</taxon>
        <taxon>Gunneridae</taxon>
        <taxon>Pentapetalae</taxon>
        <taxon>rosids</taxon>
        <taxon>fabids</taxon>
        <taxon>Rosales</taxon>
        <taxon>Rosaceae</taxon>
        <taxon>Amygdaloideae</taxon>
        <taxon>Amygdaleae</taxon>
        <taxon>Prunus</taxon>
    </lineage>
</organism>
<sequence>MSSTLLLRDTSLNLGGIMPNYHHQWTTSPSPEVSLSLVRALETVHVGCACYDVSEPRRDTKAAPLLFLFGVVFLRKRKGGRLDE</sequence>
<evidence type="ECO:0000313" key="1">
    <source>
        <dbReference type="EMBL" id="PQQ18156.1"/>
    </source>
</evidence>
<gene>
    <name evidence="1" type="ORF">Pyn_34316</name>
</gene>
<name>A0A315AV74_PRUYE</name>
<reference evidence="1 2" key="1">
    <citation type="submission" date="2018-02" db="EMBL/GenBank/DDBJ databases">
        <title>Draft genome of wild Prunus yedoensis var. nudiflora.</title>
        <authorList>
            <person name="Baek S."/>
            <person name="Kim J.-H."/>
            <person name="Choi K."/>
            <person name="Kim G.-B."/>
            <person name="Cho A."/>
            <person name="Jang H."/>
            <person name="Shin C.-H."/>
            <person name="Yu H.-J."/>
            <person name="Mun J.-H."/>
        </authorList>
    </citation>
    <scope>NUCLEOTIDE SEQUENCE [LARGE SCALE GENOMIC DNA]</scope>
    <source>
        <strain evidence="2">cv. Jeju island</strain>
        <tissue evidence="1">Leaf</tissue>
    </source>
</reference>